<dbReference type="Pfam" id="PF09314">
    <property type="entry name" value="DUF1972"/>
    <property type="match status" value="1"/>
</dbReference>
<comment type="caution">
    <text evidence="3">The sequence shown here is derived from an EMBL/GenBank/DDBJ whole genome shotgun (WGS) entry which is preliminary data.</text>
</comment>
<dbReference type="PANTHER" id="PTHR46401:SF8">
    <property type="entry name" value="BLL6006 PROTEIN"/>
    <property type="match status" value="1"/>
</dbReference>
<dbReference type="SUPFAM" id="SSF53756">
    <property type="entry name" value="UDP-Glycosyltransferase/glycogen phosphorylase"/>
    <property type="match status" value="1"/>
</dbReference>
<dbReference type="NCBIfam" id="NF046071">
    <property type="entry name" value="B1-4RhmsylTfaseCps2T"/>
    <property type="match status" value="1"/>
</dbReference>
<evidence type="ECO:0000313" key="4">
    <source>
        <dbReference type="Proteomes" id="UP001256711"/>
    </source>
</evidence>
<proteinExistence type="predicted"/>
<gene>
    <name evidence="3" type="ORF">P7H43_04425</name>
</gene>
<name>A0AAW8TXJ1_9ENTE</name>
<accession>A0AAW8TXJ1</accession>
<evidence type="ECO:0000259" key="1">
    <source>
        <dbReference type="Pfam" id="PF00534"/>
    </source>
</evidence>
<evidence type="ECO:0000313" key="3">
    <source>
        <dbReference type="EMBL" id="MDT2809719.1"/>
    </source>
</evidence>
<dbReference type="InterPro" id="IPR001296">
    <property type="entry name" value="Glyco_trans_1"/>
</dbReference>
<dbReference type="Gene3D" id="3.40.50.2000">
    <property type="entry name" value="Glycogen Phosphorylase B"/>
    <property type="match status" value="2"/>
</dbReference>
<protein>
    <submittedName>
        <fullName evidence="3">DUF1972 domain-containing protein</fullName>
    </submittedName>
</protein>
<feature type="domain" description="DUF1972" evidence="2">
    <location>
        <begin position="3"/>
        <end position="193"/>
    </location>
</feature>
<organism evidence="3 4">
    <name type="scientific">Enterococcus asini</name>
    <dbReference type="NCBI Taxonomy" id="57732"/>
    <lineage>
        <taxon>Bacteria</taxon>
        <taxon>Bacillati</taxon>
        <taxon>Bacillota</taxon>
        <taxon>Bacilli</taxon>
        <taxon>Lactobacillales</taxon>
        <taxon>Enterococcaceae</taxon>
        <taxon>Enterococcus</taxon>
    </lineage>
</organism>
<dbReference type="InterPro" id="IPR015393">
    <property type="entry name" value="DUF1972"/>
</dbReference>
<dbReference type="RefSeq" id="WP_311835129.1">
    <property type="nucleotide sequence ID" value="NZ_JARQBJ010000002.1"/>
</dbReference>
<sequence>MKRQVYIIGSKGIPANYGGFETFVEKLTQYQASQEIHYNVFCLYENSQKAHIPGEYFSHNQATCINIAVPSIGPAKAVYYDLKALAYGIRLAEEHHDKHPIFYVLTCRIGPFIGFFKRKIEKLGGKLYINPDGHEWLRAKWSYPVKRYWKLSERLMMKHGDLIICDSKNIESYIKERYARYHPKTEYIAYGTETATSTLSYTDAQVNEWFQKQKISENDYYLVVGRFVPENNYRAIIQAFMKSTTKKKLMLVTNVAENAFFKELKAETQFHLDSRIRFVGTVYDQELLKYIRENAFAYIHGHEVGGTNPSLLEALAMTKLNLLLGVPFNREVAENGALYWEKDNLAAQIAVAEGLDQATIGQLHAASALRIQEQYTWPKIVNQYETLLTE</sequence>
<feature type="domain" description="Glycosyl transferase family 1" evidence="1">
    <location>
        <begin position="207"/>
        <end position="347"/>
    </location>
</feature>
<dbReference type="Pfam" id="PF00534">
    <property type="entry name" value="Glycos_transf_1"/>
    <property type="match status" value="1"/>
</dbReference>
<reference evidence="3" key="1">
    <citation type="submission" date="2023-03" db="EMBL/GenBank/DDBJ databases">
        <authorList>
            <person name="Shen W."/>
            <person name="Cai J."/>
        </authorList>
    </citation>
    <scope>NUCLEOTIDE SEQUENCE</scope>
    <source>
        <strain evidence="3">B226-2</strain>
    </source>
</reference>
<evidence type="ECO:0000259" key="2">
    <source>
        <dbReference type="Pfam" id="PF09314"/>
    </source>
</evidence>
<dbReference type="EMBL" id="JARQBJ010000002">
    <property type="protein sequence ID" value="MDT2809719.1"/>
    <property type="molecule type" value="Genomic_DNA"/>
</dbReference>
<dbReference type="GO" id="GO:0016757">
    <property type="term" value="F:glycosyltransferase activity"/>
    <property type="evidence" value="ECO:0007669"/>
    <property type="project" value="InterPro"/>
</dbReference>
<dbReference type="PANTHER" id="PTHR46401">
    <property type="entry name" value="GLYCOSYLTRANSFERASE WBBK-RELATED"/>
    <property type="match status" value="1"/>
</dbReference>
<dbReference type="AlphaFoldDB" id="A0AAW8TXJ1"/>
<dbReference type="Proteomes" id="UP001256711">
    <property type="component" value="Unassembled WGS sequence"/>
</dbReference>